<protein>
    <submittedName>
        <fullName evidence="2">Uncharacterized protein</fullName>
    </submittedName>
</protein>
<dbReference type="AlphaFoldDB" id="A0A5P1FJC1"/>
<keyword evidence="3" id="KW-1185">Reference proteome</keyword>
<feature type="compositionally biased region" description="Polar residues" evidence="1">
    <location>
        <begin position="246"/>
        <end position="255"/>
    </location>
</feature>
<sequence>MMFDWDDPDQVNETIWGELNQNEDHTVPNPKDSEEHPAFTSKECNKKEGNDDAGSIPQSAGQSSGARDEFPGCVENSSCLASEDHSSSRLEMDPWPDLPSLSSELNTGYNNGNNDGSLEQGLINKMTVQLDGEPEPFGSARDDKGNGSFLDCDWANINDFDDLDRMFRNESIFGHDMVTNMDELLSSSSDMIGSSMKSIPTPDITLSSNQPSDRGCSSFQLAEHSGDKRKVDDKTADTVETREPGFSQTPQSNQLAEMDDRKKKLLKSRKKAEERSKNKASQNFHAPWPENIGQTQQLPGQHMHPFLMAPSFTSHSIACICSTKESK</sequence>
<dbReference type="OrthoDB" id="618331at2759"/>
<evidence type="ECO:0000313" key="2">
    <source>
        <dbReference type="EMBL" id="ONK78416.1"/>
    </source>
</evidence>
<dbReference type="OMA" id="CDWANIN"/>
<organism evidence="2 3">
    <name type="scientific">Asparagus officinalis</name>
    <name type="common">Garden asparagus</name>
    <dbReference type="NCBI Taxonomy" id="4686"/>
    <lineage>
        <taxon>Eukaryota</taxon>
        <taxon>Viridiplantae</taxon>
        <taxon>Streptophyta</taxon>
        <taxon>Embryophyta</taxon>
        <taxon>Tracheophyta</taxon>
        <taxon>Spermatophyta</taxon>
        <taxon>Magnoliopsida</taxon>
        <taxon>Liliopsida</taxon>
        <taxon>Asparagales</taxon>
        <taxon>Asparagaceae</taxon>
        <taxon>Asparagoideae</taxon>
        <taxon>Asparagus</taxon>
    </lineage>
</organism>
<dbReference type="EMBL" id="CM007382">
    <property type="protein sequence ID" value="ONK78416.1"/>
    <property type="molecule type" value="Genomic_DNA"/>
</dbReference>
<feature type="compositionally biased region" description="Polar residues" evidence="1">
    <location>
        <begin position="100"/>
        <end position="117"/>
    </location>
</feature>
<gene>
    <name evidence="2" type="ORF">A4U43_C02F18540</name>
</gene>
<dbReference type="Proteomes" id="UP000243459">
    <property type="component" value="Chromosome 2"/>
</dbReference>
<dbReference type="Gramene" id="ONK78416">
    <property type="protein sequence ID" value="ONK78416"/>
    <property type="gene ID" value="A4U43_C02F18540"/>
</dbReference>
<feature type="compositionally biased region" description="Basic and acidic residues" evidence="1">
    <location>
        <begin position="22"/>
        <end position="50"/>
    </location>
</feature>
<evidence type="ECO:0000313" key="3">
    <source>
        <dbReference type="Proteomes" id="UP000243459"/>
    </source>
</evidence>
<dbReference type="GO" id="GO:0006355">
    <property type="term" value="P:regulation of DNA-templated transcription"/>
    <property type="evidence" value="ECO:0007669"/>
    <property type="project" value="InterPro"/>
</dbReference>
<feature type="compositionally biased region" description="Polar residues" evidence="1">
    <location>
        <begin position="56"/>
        <end position="65"/>
    </location>
</feature>
<proteinExistence type="predicted"/>
<feature type="compositionally biased region" description="Basic and acidic residues" evidence="1">
    <location>
        <begin position="224"/>
        <end position="243"/>
    </location>
</feature>
<feature type="compositionally biased region" description="Basic and acidic residues" evidence="1">
    <location>
        <begin position="82"/>
        <end position="92"/>
    </location>
</feature>
<reference evidence="3" key="1">
    <citation type="journal article" date="2017" name="Nat. Commun.">
        <title>The asparagus genome sheds light on the origin and evolution of a young Y chromosome.</title>
        <authorList>
            <person name="Harkess A."/>
            <person name="Zhou J."/>
            <person name="Xu C."/>
            <person name="Bowers J.E."/>
            <person name="Van der Hulst R."/>
            <person name="Ayyampalayam S."/>
            <person name="Mercati F."/>
            <person name="Riccardi P."/>
            <person name="McKain M.R."/>
            <person name="Kakrana A."/>
            <person name="Tang H."/>
            <person name="Ray J."/>
            <person name="Groenendijk J."/>
            <person name="Arikit S."/>
            <person name="Mathioni S.M."/>
            <person name="Nakano M."/>
            <person name="Shan H."/>
            <person name="Telgmann-Rauber A."/>
            <person name="Kanno A."/>
            <person name="Yue Z."/>
            <person name="Chen H."/>
            <person name="Li W."/>
            <person name="Chen Y."/>
            <person name="Xu X."/>
            <person name="Zhang Y."/>
            <person name="Luo S."/>
            <person name="Chen H."/>
            <person name="Gao J."/>
            <person name="Mao Z."/>
            <person name="Pires J.C."/>
            <person name="Luo M."/>
            <person name="Kudrna D."/>
            <person name="Wing R.A."/>
            <person name="Meyers B.C."/>
            <person name="Yi K."/>
            <person name="Kong H."/>
            <person name="Lavrijsen P."/>
            <person name="Sunseri F."/>
            <person name="Falavigna A."/>
            <person name="Ye Y."/>
            <person name="Leebens-Mack J.H."/>
            <person name="Chen G."/>
        </authorList>
    </citation>
    <scope>NUCLEOTIDE SEQUENCE [LARGE SCALE GENOMIC DNA]</scope>
    <source>
        <strain evidence="3">cv. DH0086</strain>
    </source>
</reference>
<feature type="compositionally biased region" description="Acidic residues" evidence="1">
    <location>
        <begin position="1"/>
        <end position="10"/>
    </location>
</feature>
<feature type="region of interest" description="Disordered" evidence="1">
    <location>
        <begin position="1"/>
        <end position="119"/>
    </location>
</feature>
<feature type="compositionally biased region" description="Polar residues" evidence="1">
    <location>
        <begin position="204"/>
        <end position="220"/>
    </location>
</feature>
<dbReference type="InterPro" id="IPR039928">
    <property type="entry name" value="LNK"/>
</dbReference>
<dbReference type="PANTHER" id="PTHR33334">
    <property type="entry name" value="PROTEIN LNK1"/>
    <property type="match status" value="1"/>
</dbReference>
<name>A0A5P1FJC1_ASPOF</name>
<feature type="region of interest" description="Disordered" evidence="1">
    <location>
        <begin position="192"/>
        <end position="299"/>
    </location>
</feature>
<evidence type="ECO:0000256" key="1">
    <source>
        <dbReference type="SAM" id="MobiDB-lite"/>
    </source>
</evidence>
<dbReference type="PANTHER" id="PTHR33334:SF5">
    <property type="entry name" value="PROTEIN LNK2"/>
    <property type="match status" value="1"/>
</dbReference>
<accession>A0A5P1FJC1</accession>
<dbReference type="GO" id="GO:0007623">
    <property type="term" value="P:circadian rhythm"/>
    <property type="evidence" value="ECO:0007669"/>
    <property type="project" value="InterPro"/>
</dbReference>